<evidence type="ECO:0000313" key="4">
    <source>
        <dbReference type="Proteomes" id="UP001484097"/>
    </source>
</evidence>
<feature type="compositionally biased region" description="Basic residues" evidence="1">
    <location>
        <begin position="119"/>
        <end position="129"/>
    </location>
</feature>
<dbReference type="PANTHER" id="PTHR10948:SF23">
    <property type="entry name" value="TRANSPOSASE INSI FOR INSERTION SEQUENCE ELEMENT IS30A-RELATED"/>
    <property type="match status" value="1"/>
</dbReference>
<sequence length="137" mass="15299">MAKIGRPGLPPEERQRVWEMWKAGTSISEISRSVGSPPGSVFSILRPNGGIYQPPQQRRVGTLSLQEREEISRGLAAGASYRQIGRRLGRPASTISREVAQNKGRARYRAIDADDRAWRKARRQQRPKLAKNPVLSG</sequence>
<dbReference type="InterPro" id="IPR051917">
    <property type="entry name" value="Transposase-Integrase"/>
</dbReference>
<organism evidence="3 4">
    <name type="scientific">Citricoccus nitrophenolicus</name>
    <dbReference type="NCBI Taxonomy" id="863575"/>
    <lineage>
        <taxon>Bacteria</taxon>
        <taxon>Bacillati</taxon>
        <taxon>Actinomycetota</taxon>
        <taxon>Actinomycetes</taxon>
        <taxon>Micrococcales</taxon>
        <taxon>Micrococcaceae</taxon>
        <taxon>Citricoccus</taxon>
    </lineage>
</organism>
<evidence type="ECO:0000259" key="2">
    <source>
        <dbReference type="Pfam" id="PF13936"/>
    </source>
</evidence>
<dbReference type="Pfam" id="PF13936">
    <property type="entry name" value="HTH_38"/>
    <property type="match status" value="1"/>
</dbReference>
<evidence type="ECO:0000313" key="3">
    <source>
        <dbReference type="EMBL" id="MEO9249296.1"/>
    </source>
</evidence>
<protein>
    <submittedName>
        <fullName evidence="3">Helix-turn-helix domain-containing protein</fullName>
    </submittedName>
</protein>
<keyword evidence="4" id="KW-1185">Reference proteome</keyword>
<dbReference type="PANTHER" id="PTHR10948">
    <property type="entry name" value="TRANSPOSASE"/>
    <property type="match status" value="1"/>
</dbReference>
<dbReference type="Gene3D" id="1.10.10.10">
    <property type="entry name" value="Winged helix-like DNA-binding domain superfamily/Winged helix DNA-binding domain"/>
    <property type="match status" value="1"/>
</dbReference>
<accession>A0ABV0IMA0</accession>
<dbReference type="EMBL" id="JBDXMX010000015">
    <property type="protein sequence ID" value="MEO9249296.1"/>
    <property type="molecule type" value="Genomic_DNA"/>
</dbReference>
<dbReference type="RefSeq" id="WP_347922181.1">
    <property type="nucleotide sequence ID" value="NZ_JBDXMX010000015.1"/>
</dbReference>
<comment type="caution">
    <text evidence="3">The sequence shown here is derived from an EMBL/GenBank/DDBJ whole genome shotgun (WGS) entry which is preliminary data.</text>
</comment>
<name>A0ABV0IMA0_9MICC</name>
<gene>
    <name evidence="3" type="ORF">ABDK96_16560</name>
</gene>
<dbReference type="InterPro" id="IPR025246">
    <property type="entry name" value="IS30-like_HTH"/>
</dbReference>
<dbReference type="Proteomes" id="UP001484097">
    <property type="component" value="Unassembled WGS sequence"/>
</dbReference>
<feature type="region of interest" description="Disordered" evidence="1">
    <location>
        <begin position="116"/>
        <end position="137"/>
    </location>
</feature>
<proteinExistence type="predicted"/>
<evidence type="ECO:0000256" key="1">
    <source>
        <dbReference type="SAM" id="MobiDB-lite"/>
    </source>
</evidence>
<feature type="domain" description="Transposase IS30-like HTH" evidence="2">
    <location>
        <begin position="63"/>
        <end position="102"/>
    </location>
</feature>
<reference evidence="3 4" key="1">
    <citation type="submission" date="2024-05" db="EMBL/GenBank/DDBJ databases">
        <authorList>
            <person name="Yi C."/>
        </authorList>
    </citation>
    <scope>NUCLEOTIDE SEQUENCE [LARGE SCALE GENOMIC DNA]</scope>
    <source>
        <strain evidence="3 4">XS13</strain>
    </source>
</reference>
<dbReference type="InterPro" id="IPR036388">
    <property type="entry name" value="WH-like_DNA-bd_sf"/>
</dbReference>